<evidence type="ECO:0000313" key="4">
    <source>
        <dbReference type="EMBL" id="TKT72325.1"/>
    </source>
</evidence>
<dbReference type="InterPro" id="IPR018376">
    <property type="entry name" value="Enoyl-CoA_hyd/isom_CS"/>
</dbReference>
<dbReference type="SUPFAM" id="SSF52096">
    <property type="entry name" value="ClpP/crotonase"/>
    <property type="match status" value="1"/>
</dbReference>
<evidence type="ECO:0000313" key="5">
    <source>
        <dbReference type="Proteomes" id="UP000034832"/>
    </source>
</evidence>
<dbReference type="Gene3D" id="3.90.226.10">
    <property type="entry name" value="2-enoyl-CoA Hydratase, Chain A, domain 1"/>
    <property type="match status" value="1"/>
</dbReference>
<evidence type="ECO:0000256" key="2">
    <source>
        <dbReference type="ARBA" id="ARBA00023239"/>
    </source>
</evidence>
<dbReference type="NCBIfam" id="NF004781">
    <property type="entry name" value="PRK06127.1"/>
    <property type="match status" value="1"/>
</dbReference>
<dbReference type="EMBL" id="LBIA02000001">
    <property type="protein sequence ID" value="TKT72325.1"/>
    <property type="molecule type" value="Genomic_DNA"/>
</dbReference>
<keyword evidence="5" id="KW-1185">Reference proteome</keyword>
<accession>A0A4U6BRY9</accession>
<dbReference type="EC" id="4.2.1.17" evidence="4"/>
<dbReference type="InterPro" id="IPR014748">
    <property type="entry name" value="Enoyl-CoA_hydra_C"/>
</dbReference>
<protein>
    <submittedName>
        <fullName evidence="4">Enoyl-CoA hydratase</fullName>
        <ecNumber evidence="4">4.2.1.17</ecNumber>
    </submittedName>
</protein>
<proteinExistence type="inferred from homology"/>
<organism evidence="4 5">
    <name type="scientific">Afipia massiliensis</name>
    <dbReference type="NCBI Taxonomy" id="211460"/>
    <lineage>
        <taxon>Bacteria</taxon>
        <taxon>Pseudomonadati</taxon>
        <taxon>Pseudomonadota</taxon>
        <taxon>Alphaproteobacteria</taxon>
        <taxon>Hyphomicrobiales</taxon>
        <taxon>Nitrobacteraceae</taxon>
        <taxon>Afipia</taxon>
    </lineage>
</organism>
<dbReference type="RefSeq" id="WP_046827184.1">
    <property type="nucleotide sequence ID" value="NZ_LBIA02000001.1"/>
</dbReference>
<evidence type="ECO:0000256" key="3">
    <source>
        <dbReference type="RuleBase" id="RU003707"/>
    </source>
</evidence>
<dbReference type="PANTHER" id="PTHR11941">
    <property type="entry name" value="ENOYL-COA HYDRATASE-RELATED"/>
    <property type="match status" value="1"/>
</dbReference>
<dbReference type="GO" id="GO:0006635">
    <property type="term" value="P:fatty acid beta-oxidation"/>
    <property type="evidence" value="ECO:0007669"/>
    <property type="project" value="TreeGrafter"/>
</dbReference>
<comment type="similarity">
    <text evidence="1 3">Belongs to the enoyl-CoA hydratase/isomerase family.</text>
</comment>
<keyword evidence="2 4" id="KW-0456">Lyase</keyword>
<dbReference type="InterPro" id="IPR001753">
    <property type="entry name" value="Enoyl-CoA_hydra/iso"/>
</dbReference>
<dbReference type="Gene3D" id="1.10.12.10">
    <property type="entry name" value="Lyase 2-enoyl-coa Hydratase, Chain A, domain 2"/>
    <property type="match status" value="1"/>
</dbReference>
<reference evidence="4" key="1">
    <citation type="submission" date="2019-04" db="EMBL/GenBank/DDBJ databases">
        <title>Whole genome sequencing of cave bacteria.</title>
        <authorList>
            <person name="Gan H.M."/>
            <person name="Barton H."/>
            <person name="Savka M.A."/>
        </authorList>
    </citation>
    <scope>NUCLEOTIDE SEQUENCE [LARGE SCALE GENOMIC DNA]</scope>
    <source>
        <strain evidence="4">LC387</strain>
    </source>
</reference>
<dbReference type="GO" id="GO:0004300">
    <property type="term" value="F:enoyl-CoA hydratase activity"/>
    <property type="evidence" value="ECO:0007669"/>
    <property type="project" value="UniProtKB-EC"/>
</dbReference>
<dbReference type="PANTHER" id="PTHR11941:SF54">
    <property type="entry name" value="ENOYL-COA HYDRATASE, MITOCHONDRIAL"/>
    <property type="match status" value="1"/>
</dbReference>
<dbReference type="Proteomes" id="UP000034832">
    <property type="component" value="Unassembled WGS sequence"/>
</dbReference>
<dbReference type="PROSITE" id="PS00166">
    <property type="entry name" value="ENOYL_COA_HYDRATASE"/>
    <property type="match status" value="1"/>
</dbReference>
<gene>
    <name evidence="4" type="ORF">YH63_013320</name>
</gene>
<comment type="caution">
    <text evidence="4">The sequence shown here is derived from an EMBL/GenBank/DDBJ whole genome shotgun (WGS) entry which is preliminary data.</text>
</comment>
<sequence>MASTDKVISRKDGNVGYVIFNNPERRNAMSLEMWEACTRLMTEYAKDDSIRVVVLAGAGDKAFVAGADISKFGDERATEAGVKKYNEAVEAAYASVHEFPKPTIAMIRGFCVGGGMGLASCCDLRICSEDARFAVPAAKLGLGYGYPGVKRLMDVVGPSFTKEIFFTARMFEAMEAVEMGLVNRIVENHELEFFVKNYAATIAANAPLTVDSIKFIVGEACKDELMRNMKRCEELVDACFKSEDYKEGRAAFMEKRKPVFKGR</sequence>
<dbReference type="STRING" id="211460.YH63_05690"/>
<evidence type="ECO:0000256" key="1">
    <source>
        <dbReference type="ARBA" id="ARBA00005254"/>
    </source>
</evidence>
<dbReference type="CDD" id="cd06558">
    <property type="entry name" value="crotonase-like"/>
    <property type="match status" value="1"/>
</dbReference>
<name>A0A4U6BRY9_9BRAD</name>
<dbReference type="Pfam" id="PF00378">
    <property type="entry name" value="ECH_1"/>
    <property type="match status" value="1"/>
</dbReference>
<dbReference type="OrthoDB" id="9810797at2"/>
<dbReference type="AlphaFoldDB" id="A0A4U6BRY9"/>
<dbReference type="InterPro" id="IPR029045">
    <property type="entry name" value="ClpP/crotonase-like_dom_sf"/>
</dbReference>